<evidence type="ECO:0000313" key="1">
    <source>
        <dbReference type="EMBL" id="AYN43662.1"/>
    </source>
</evidence>
<dbReference type="EMBL" id="CP033073">
    <property type="protein sequence ID" value="AYN43662.1"/>
    <property type="molecule type" value="Genomic_DNA"/>
</dbReference>
<dbReference type="Proteomes" id="UP000268329">
    <property type="component" value="Chromosome"/>
</dbReference>
<protein>
    <submittedName>
        <fullName evidence="1">Uncharacterized protein</fullName>
    </submittedName>
</protein>
<sequence>MVLAPSSAAPAPEADLALHGSAVLDADRVDLLLTPRNEGPGAVTDATVRLRWSVPLAGRQEPPAGCLRADERTVLCATGALAAEATGEQLHVPVRLVELPGEVTLDIDTVWIGSAVDANPSNDRSTVLVLATGDSYAF</sequence>
<gene>
    <name evidence="1" type="ORF">D9753_15145</name>
</gene>
<reference evidence="1 2" key="1">
    <citation type="submission" date="2018-10" db="EMBL/GenBank/DDBJ databases">
        <title>The genome of Streptomyces dangxiongensis Z022.</title>
        <authorList>
            <person name="Zhang B."/>
        </authorList>
    </citation>
    <scope>NUCLEOTIDE SEQUENCE [LARGE SCALE GENOMIC DNA]</scope>
    <source>
        <strain evidence="1 2">Z022</strain>
    </source>
</reference>
<dbReference type="AlphaFoldDB" id="A0A3G2JR24"/>
<accession>A0A3G2JR24</accession>
<evidence type="ECO:0000313" key="2">
    <source>
        <dbReference type="Proteomes" id="UP000268329"/>
    </source>
</evidence>
<organism evidence="1 2">
    <name type="scientific">Streptomyces dangxiongensis</name>
    <dbReference type="NCBI Taxonomy" id="1442032"/>
    <lineage>
        <taxon>Bacteria</taxon>
        <taxon>Bacillati</taxon>
        <taxon>Actinomycetota</taxon>
        <taxon>Actinomycetes</taxon>
        <taxon>Kitasatosporales</taxon>
        <taxon>Streptomycetaceae</taxon>
        <taxon>Streptomyces</taxon>
    </lineage>
</organism>
<dbReference type="OrthoDB" id="4300377at2"/>
<dbReference type="KEGG" id="sdd:D9753_15145"/>
<name>A0A3G2JR24_9ACTN</name>
<keyword evidence="2" id="KW-1185">Reference proteome</keyword>
<proteinExistence type="predicted"/>